<accession>A0A1H7SMH0</accession>
<evidence type="ECO:0000313" key="4">
    <source>
        <dbReference type="Proteomes" id="UP000198916"/>
    </source>
</evidence>
<evidence type="ECO:0000313" key="3">
    <source>
        <dbReference type="EMBL" id="SEL73668.1"/>
    </source>
</evidence>
<evidence type="ECO:0008006" key="5">
    <source>
        <dbReference type="Google" id="ProtNLM"/>
    </source>
</evidence>
<keyword evidence="4" id="KW-1185">Reference proteome</keyword>
<feature type="chain" id="PRO_5011668736" description="Secreted protein" evidence="2">
    <location>
        <begin position="24"/>
        <end position="168"/>
    </location>
</feature>
<keyword evidence="2" id="KW-0732">Signal</keyword>
<name>A0A1H7SMH0_9SPHI</name>
<dbReference type="EMBL" id="FNZR01000009">
    <property type="protein sequence ID" value="SEL73668.1"/>
    <property type="molecule type" value="Genomic_DNA"/>
</dbReference>
<dbReference type="Proteomes" id="UP000198916">
    <property type="component" value="Unassembled WGS sequence"/>
</dbReference>
<reference evidence="4" key="1">
    <citation type="submission" date="2016-10" db="EMBL/GenBank/DDBJ databases">
        <authorList>
            <person name="Varghese N."/>
            <person name="Submissions S."/>
        </authorList>
    </citation>
    <scope>NUCLEOTIDE SEQUENCE [LARGE SCALE GENOMIC DNA]</scope>
    <source>
        <strain evidence="4">Jip14</strain>
    </source>
</reference>
<sequence length="168" mass="18533">MPISAGRRGFFICFCAHGFPSLAAWVFATVGSASTCLPQIPYVAFNGVRRFLARSRTRINSWPDRLRPQRKPSAAKHPPTEIIGAADVVKQPDEAKRRPCTWGRLRDASGNAATDGDGAASRSSLRTWLPPSASPAGLRRREAGRFQRQRPARPHGHKLNLHFLKTTP</sequence>
<evidence type="ECO:0000256" key="2">
    <source>
        <dbReference type="SAM" id="SignalP"/>
    </source>
</evidence>
<feature type="compositionally biased region" description="Basic residues" evidence="1">
    <location>
        <begin position="147"/>
        <end position="160"/>
    </location>
</feature>
<evidence type="ECO:0000256" key="1">
    <source>
        <dbReference type="SAM" id="MobiDB-lite"/>
    </source>
</evidence>
<dbReference type="AlphaFoldDB" id="A0A1H7SMH0"/>
<gene>
    <name evidence="3" type="ORF">SAMN05421740_10968</name>
</gene>
<protein>
    <recommendedName>
        <fullName evidence="5">Secreted protein</fullName>
    </recommendedName>
</protein>
<feature type="signal peptide" evidence="2">
    <location>
        <begin position="1"/>
        <end position="23"/>
    </location>
</feature>
<feature type="region of interest" description="Disordered" evidence="1">
    <location>
        <begin position="104"/>
        <end position="168"/>
    </location>
</feature>
<dbReference type="STRING" id="332977.SAMN05421740_10968"/>
<organism evidence="3 4">
    <name type="scientific">Parapedobacter koreensis</name>
    <dbReference type="NCBI Taxonomy" id="332977"/>
    <lineage>
        <taxon>Bacteria</taxon>
        <taxon>Pseudomonadati</taxon>
        <taxon>Bacteroidota</taxon>
        <taxon>Sphingobacteriia</taxon>
        <taxon>Sphingobacteriales</taxon>
        <taxon>Sphingobacteriaceae</taxon>
        <taxon>Parapedobacter</taxon>
    </lineage>
</organism>
<proteinExistence type="predicted"/>